<dbReference type="EMBL" id="BTRK01000005">
    <property type="protein sequence ID" value="GMR54781.1"/>
    <property type="molecule type" value="Genomic_DNA"/>
</dbReference>
<proteinExistence type="predicted"/>
<dbReference type="PANTHER" id="PTHR47022">
    <property type="entry name" value="BTB AND MATH DOMAIN-CONTAINING PROTEIN 36-RELATED"/>
    <property type="match status" value="1"/>
</dbReference>
<evidence type="ECO:0000259" key="1">
    <source>
        <dbReference type="PROSITE" id="PS50097"/>
    </source>
</evidence>
<dbReference type="CDD" id="cd18186">
    <property type="entry name" value="BTB_POZ_ZBTB_KLHL-like"/>
    <property type="match status" value="1"/>
</dbReference>
<name>A0AAN5I9A3_9BILA</name>
<comment type="caution">
    <text evidence="2">The sequence shown here is derived from an EMBL/GenBank/DDBJ whole genome shotgun (WGS) entry which is preliminary data.</text>
</comment>
<dbReference type="Gene3D" id="3.30.710.10">
    <property type="entry name" value="Potassium Channel Kv1.1, Chain A"/>
    <property type="match status" value="1"/>
</dbReference>
<dbReference type="AlphaFoldDB" id="A0AAN5I9A3"/>
<dbReference type="Proteomes" id="UP001328107">
    <property type="component" value="Unassembled WGS sequence"/>
</dbReference>
<gene>
    <name evidence="2" type="ORF">PMAYCL1PPCAC_24976</name>
</gene>
<feature type="domain" description="BTB" evidence="1">
    <location>
        <begin position="149"/>
        <end position="181"/>
    </location>
</feature>
<dbReference type="InterPro" id="IPR011333">
    <property type="entry name" value="SKP1/BTB/POZ_sf"/>
</dbReference>
<keyword evidence="3" id="KW-1185">Reference proteome</keyword>
<evidence type="ECO:0000313" key="2">
    <source>
        <dbReference type="EMBL" id="GMR54781.1"/>
    </source>
</evidence>
<feature type="non-terminal residue" evidence="2">
    <location>
        <position position="181"/>
    </location>
</feature>
<dbReference type="PANTHER" id="PTHR47022:SF1">
    <property type="entry name" value="BTB AND MATH DOMAIN-CONTAINING PROTEIN 36-RELATED"/>
    <property type="match status" value="1"/>
</dbReference>
<dbReference type="Pfam" id="PF00651">
    <property type="entry name" value="BTB"/>
    <property type="match status" value="1"/>
</dbReference>
<reference evidence="3" key="1">
    <citation type="submission" date="2022-10" db="EMBL/GenBank/DDBJ databases">
        <title>Genome assembly of Pristionchus species.</title>
        <authorList>
            <person name="Yoshida K."/>
            <person name="Sommer R.J."/>
        </authorList>
    </citation>
    <scope>NUCLEOTIDE SEQUENCE [LARGE SCALE GENOMIC DNA]</scope>
    <source>
        <strain evidence="3">RS5460</strain>
    </source>
</reference>
<dbReference type="SUPFAM" id="SSF54695">
    <property type="entry name" value="POZ domain"/>
    <property type="match status" value="1"/>
</dbReference>
<dbReference type="InterPro" id="IPR000210">
    <property type="entry name" value="BTB/POZ_dom"/>
</dbReference>
<sequence>MAGNSKFVLRWEIDNAKTTLAGERGESNEFYEGGFIWTMGFNKNVGTLGKTDITLTCDHGRRGEWRCETELQFILKYNTTTPYLWKMKKTFTNGNQVLSDYKRINTPSTPLSPRNLINDKMVCEFHVNVISSKFPPILDLAKFCPNGMGNVTLVIEDKKIRVSKEYLSVHSPVFAAMFFGD</sequence>
<accession>A0AAN5I9A3</accession>
<evidence type="ECO:0000313" key="3">
    <source>
        <dbReference type="Proteomes" id="UP001328107"/>
    </source>
</evidence>
<dbReference type="PROSITE" id="PS50097">
    <property type="entry name" value="BTB"/>
    <property type="match status" value="1"/>
</dbReference>
<protein>
    <recommendedName>
        <fullName evidence="1">BTB domain-containing protein</fullName>
    </recommendedName>
</protein>
<organism evidence="2 3">
    <name type="scientific">Pristionchus mayeri</name>
    <dbReference type="NCBI Taxonomy" id="1317129"/>
    <lineage>
        <taxon>Eukaryota</taxon>
        <taxon>Metazoa</taxon>
        <taxon>Ecdysozoa</taxon>
        <taxon>Nematoda</taxon>
        <taxon>Chromadorea</taxon>
        <taxon>Rhabditida</taxon>
        <taxon>Rhabditina</taxon>
        <taxon>Diplogasteromorpha</taxon>
        <taxon>Diplogasteroidea</taxon>
        <taxon>Neodiplogasteridae</taxon>
        <taxon>Pristionchus</taxon>
    </lineage>
</organism>